<evidence type="ECO:0000313" key="2">
    <source>
        <dbReference type="Proteomes" id="UP000321306"/>
    </source>
</evidence>
<comment type="caution">
    <text evidence="1">The sequence shown here is derived from an EMBL/GenBank/DDBJ whole genome shotgun (WGS) entry which is preliminary data.</text>
</comment>
<reference evidence="1 2" key="1">
    <citation type="submission" date="2019-07" db="EMBL/GenBank/DDBJ databases">
        <title>Whole genome shotgun sequence of Deinococcus cellulosilyticus NBRC 106333.</title>
        <authorList>
            <person name="Hosoyama A."/>
            <person name="Uohara A."/>
            <person name="Ohji S."/>
            <person name="Ichikawa N."/>
        </authorList>
    </citation>
    <scope>NUCLEOTIDE SEQUENCE [LARGE SCALE GENOMIC DNA]</scope>
    <source>
        <strain evidence="1 2">NBRC 106333</strain>
    </source>
</reference>
<organism evidence="1 2">
    <name type="scientific">Deinococcus cellulosilyticus (strain DSM 18568 / NBRC 106333 / KACC 11606 / 5516J-15)</name>
    <dbReference type="NCBI Taxonomy" id="1223518"/>
    <lineage>
        <taxon>Bacteria</taxon>
        <taxon>Thermotogati</taxon>
        <taxon>Deinococcota</taxon>
        <taxon>Deinococci</taxon>
        <taxon>Deinococcales</taxon>
        <taxon>Deinococcaceae</taxon>
        <taxon>Deinococcus</taxon>
    </lineage>
</organism>
<gene>
    <name evidence="1" type="ORF">DC3_57780</name>
</gene>
<sequence length="53" mass="6315">MLSFQEAHADTAFTLDFMLTPELGAKERRWRFEWTVTNALWAKQNQQQSSRKL</sequence>
<proteinExistence type="predicted"/>
<evidence type="ECO:0000313" key="1">
    <source>
        <dbReference type="EMBL" id="GEM50143.1"/>
    </source>
</evidence>
<keyword evidence="2" id="KW-1185">Reference proteome</keyword>
<name>A0A511NBI4_DEIC1</name>
<accession>A0A511NBI4</accession>
<dbReference type="AlphaFoldDB" id="A0A511NBI4"/>
<dbReference type="Proteomes" id="UP000321306">
    <property type="component" value="Unassembled WGS sequence"/>
</dbReference>
<dbReference type="EMBL" id="BJXB01000060">
    <property type="protein sequence ID" value="GEM50143.1"/>
    <property type="molecule type" value="Genomic_DNA"/>
</dbReference>
<protein>
    <submittedName>
        <fullName evidence="1">Uncharacterized protein</fullName>
    </submittedName>
</protein>